<feature type="transmembrane region" description="Helical" evidence="6">
    <location>
        <begin position="844"/>
        <end position="865"/>
    </location>
</feature>
<gene>
    <name evidence="10" type="ORF">HMPREF3187_01311</name>
</gene>
<dbReference type="InterPro" id="IPR041030">
    <property type="entry name" value="SHIRT"/>
</dbReference>
<keyword evidence="6" id="KW-0812">Transmembrane</keyword>
<feature type="compositionally biased region" description="Pro residues" evidence="5">
    <location>
        <begin position="808"/>
        <end position="828"/>
    </location>
</feature>
<evidence type="ECO:0000259" key="9">
    <source>
        <dbReference type="Pfam" id="PF18655"/>
    </source>
</evidence>
<feature type="compositionally biased region" description="Low complexity" evidence="5">
    <location>
        <begin position="829"/>
        <end position="842"/>
    </location>
</feature>
<feature type="compositionally biased region" description="Basic and acidic residues" evidence="5">
    <location>
        <begin position="793"/>
        <end position="807"/>
    </location>
</feature>
<name>A0A133XUE7_9LACT</name>
<dbReference type="Pfam" id="PF16403">
    <property type="entry name" value="Bact_surface_Ig-like"/>
    <property type="match status" value="1"/>
</dbReference>
<keyword evidence="6" id="KW-1133">Transmembrane helix</keyword>
<dbReference type="PATRIC" id="fig|87541.4.peg.1294"/>
<keyword evidence="6" id="KW-0472">Membrane</keyword>
<dbReference type="InterPro" id="IPR013783">
    <property type="entry name" value="Ig-like_fold"/>
</dbReference>
<dbReference type="Pfam" id="PF00746">
    <property type="entry name" value="Gram_pos_anchor"/>
    <property type="match status" value="1"/>
</dbReference>
<dbReference type="AlphaFoldDB" id="A0A133XUE7"/>
<feature type="domain" description="Pesticidal crystal protein Cry22Aa Ig-like" evidence="8">
    <location>
        <begin position="689"/>
        <end position="755"/>
    </location>
</feature>
<dbReference type="EMBL" id="LSCQ01000074">
    <property type="protein sequence ID" value="KXB34543.1"/>
    <property type="molecule type" value="Genomic_DNA"/>
</dbReference>
<evidence type="ECO:0000259" key="8">
    <source>
        <dbReference type="Pfam" id="PF16403"/>
    </source>
</evidence>
<keyword evidence="4" id="KW-0572">Peptidoglycan-anchor</keyword>
<dbReference type="InterPro" id="IPR019931">
    <property type="entry name" value="LPXTG_anchor"/>
</dbReference>
<evidence type="ECO:0000256" key="2">
    <source>
        <dbReference type="ARBA" id="ARBA00022525"/>
    </source>
</evidence>
<feature type="domain" description="Gram-positive cocci surface proteins LPxTG" evidence="7">
    <location>
        <begin position="832"/>
        <end position="869"/>
    </location>
</feature>
<dbReference type="PANTHER" id="PTHR48148">
    <property type="entry name" value="KERATINOCYTE PROLINE-RICH PROTEIN"/>
    <property type="match status" value="1"/>
</dbReference>
<feature type="compositionally biased region" description="Pro residues" evidence="5">
    <location>
        <begin position="778"/>
        <end position="792"/>
    </location>
</feature>
<evidence type="ECO:0000313" key="10">
    <source>
        <dbReference type="EMBL" id="KXB34543.1"/>
    </source>
</evidence>
<dbReference type="RefSeq" id="WP_060937060.1">
    <property type="nucleotide sequence ID" value="NZ_KQ959321.1"/>
</dbReference>
<dbReference type="Pfam" id="PF18655">
    <property type="entry name" value="SHIRT"/>
    <property type="match status" value="1"/>
</dbReference>
<evidence type="ECO:0000256" key="3">
    <source>
        <dbReference type="ARBA" id="ARBA00022729"/>
    </source>
</evidence>
<proteinExistence type="predicted"/>
<organism evidence="10 11">
    <name type="scientific">Aerococcus christensenii</name>
    <dbReference type="NCBI Taxonomy" id="87541"/>
    <lineage>
        <taxon>Bacteria</taxon>
        <taxon>Bacillati</taxon>
        <taxon>Bacillota</taxon>
        <taxon>Bacilli</taxon>
        <taxon>Lactobacillales</taxon>
        <taxon>Aerococcaceae</taxon>
        <taxon>Aerococcus</taxon>
    </lineage>
</organism>
<protein>
    <submittedName>
        <fullName evidence="10">LPXTG-motif protein cell wall anchor domain protein</fullName>
    </submittedName>
</protein>
<dbReference type="Gene3D" id="2.60.40.10">
    <property type="entry name" value="Immunoglobulins"/>
    <property type="match status" value="1"/>
</dbReference>
<dbReference type="NCBIfam" id="TIGR01167">
    <property type="entry name" value="LPXTG_anchor"/>
    <property type="match status" value="1"/>
</dbReference>
<evidence type="ECO:0000313" key="11">
    <source>
        <dbReference type="Proteomes" id="UP000070422"/>
    </source>
</evidence>
<evidence type="ECO:0000256" key="6">
    <source>
        <dbReference type="SAM" id="Phobius"/>
    </source>
</evidence>
<feature type="compositionally biased region" description="Basic and acidic residues" evidence="5">
    <location>
        <begin position="54"/>
        <end position="85"/>
    </location>
</feature>
<dbReference type="Proteomes" id="UP000070422">
    <property type="component" value="Unassembled WGS sequence"/>
</dbReference>
<feature type="compositionally biased region" description="Basic and acidic residues" evidence="5">
    <location>
        <begin position="93"/>
        <end position="125"/>
    </location>
</feature>
<dbReference type="PROSITE" id="PS51257">
    <property type="entry name" value="PROKAR_LIPOPROTEIN"/>
    <property type="match status" value="1"/>
</dbReference>
<dbReference type="PANTHER" id="PTHR48148:SF3">
    <property type="entry name" value="KERATINOCYTE PROLINE-RICH PROTEIN"/>
    <property type="match status" value="1"/>
</dbReference>
<evidence type="ECO:0000256" key="5">
    <source>
        <dbReference type="SAM" id="MobiDB-lite"/>
    </source>
</evidence>
<feature type="region of interest" description="Disordered" evidence="5">
    <location>
        <begin position="54"/>
        <end position="125"/>
    </location>
</feature>
<dbReference type="OrthoDB" id="2237794at2"/>
<keyword evidence="1" id="KW-0134">Cell wall</keyword>
<keyword evidence="2" id="KW-0964">Secreted</keyword>
<evidence type="ECO:0000256" key="4">
    <source>
        <dbReference type="ARBA" id="ARBA00023088"/>
    </source>
</evidence>
<accession>A0A133XUE7</accession>
<comment type="caution">
    <text evidence="10">The sequence shown here is derived from an EMBL/GenBank/DDBJ whole genome shotgun (WGS) entry which is preliminary data.</text>
</comment>
<feature type="compositionally biased region" description="Low complexity" evidence="5">
    <location>
        <begin position="743"/>
        <end position="754"/>
    </location>
</feature>
<keyword evidence="3" id="KW-0732">Signal</keyword>
<reference evidence="10 11" key="1">
    <citation type="submission" date="2016-01" db="EMBL/GenBank/DDBJ databases">
        <authorList>
            <person name="Oliw E.H."/>
        </authorList>
    </citation>
    <scope>NUCLEOTIDE SEQUENCE [LARGE SCALE GENOMIC DNA]</scope>
    <source>
        <strain evidence="10 11">KA00635</strain>
    </source>
</reference>
<feature type="region of interest" description="Disordered" evidence="5">
    <location>
        <begin position="743"/>
        <end position="842"/>
    </location>
</feature>
<evidence type="ECO:0000259" key="7">
    <source>
        <dbReference type="Pfam" id="PF00746"/>
    </source>
</evidence>
<feature type="domain" description="SHIRT" evidence="9">
    <location>
        <begin position="592"/>
        <end position="671"/>
    </location>
</feature>
<dbReference type="InterPro" id="IPR032179">
    <property type="entry name" value="Cry22Aa_Ig-like"/>
</dbReference>
<dbReference type="CDD" id="cd00146">
    <property type="entry name" value="PKD"/>
    <property type="match status" value="1"/>
</dbReference>
<sequence>MQHEKVNRYSLRKFGQHLVSVVVAVGVIGFLSCGMSLSQATLVYADTVAKDNKLKNEPESNRTTGHENKTNPLTKDNKLKNESENNRTTGQKNKIDPLIKDNKLKNELESNRTTGHENKTNPLTKDEEGYYDLMNEKTLENLYPKVFSDEELKKAEAEKYDKVKMYFTPKGKDFNPNGKDTKQLKLIGVQYVDWQTQEGTVDYFIFLPKRNVDLASAQVGPVWHAYNILDNDNKITFNDGKYDATPFSLSVNKKIIGKDLKEETKFKVNPKQTRAFVRVSYQVTKKDDALSQVIYIGRYGEGNTIFKFFVTSVDADFHFVDDSSYRKLTNQKLSSPLKERSEKDKNSFSNEPFKKLDLKDMLDIVKTDKAFFGNNPVYKARLSTPLLSYQEDERKSIKRPTLEELKAKTIPGYIYCDNDIDKPKTKEFKKDDATTKEKGNHYLTYGYDKDRNMLTTKHYYITYRAIPTEIVARQFKEDKKTPLDNSFDLYRVEDNKEVLVKSAIKPNYSRANEKEDTINVIEEMMKKTTINDQGYYEKNNLLYLEPGKYILKSKNLEEPYYNEKEEQEFTVGLLDSSDKKTRIIADFNALLKHKVTYNFKSANDKNLPDKVTNLLPKDEKKYKKGEKVTAKDPAQKEIKVEGGKWTFLGYDTKEQTVEDKDLTFIGTWKFTSLKPLSTLNEAPNLQVKDAKITVGETLNLKDLIISATDKEDGDLKDKVEITGGFDNNKVGTYKITYKVTDSKGAAATKQATVTVKEKTNPQPQPEPEPEPKPEPQPEPKPTPEPQPQPQPEPKPESKPKPRPKPEPELTPTPRPEPKPTPQPAPTPQPQQEQKTKTTLPQTGAIGSSLVLMGSALVAMGGLFQVSQRKD</sequence>
<evidence type="ECO:0000256" key="1">
    <source>
        <dbReference type="ARBA" id="ARBA00022512"/>
    </source>
</evidence>